<accession>A0A0G9MQR9</accession>
<dbReference type="AlphaFoldDB" id="A0A0G9MQR9"/>
<proteinExistence type="predicted"/>
<gene>
    <name evidence="1" type="ORF">AAW01_03455</name>
</gene>
<name>A0A0G9MQR9_9SPHN</name>
<dbReference type="OrthoDB" id="7060209at2"/>
<evidence type="ECO:0000313" key="2">
    <source>
        <dbReference type="Proteomes" id="UP000053070"/>
    </source>
</evidence>
<dbReference type="STRING" id="502682.BMF35_a2113"/>
<dbReference type="PATRIC" id="fig|502682.8.peg.704"/>
<evidence type="ECO:0000313" key="1">
    <source>
        <dbReference type="EMBL" id="KLE33065.1"/>
    </source>
</evidence>
<dbReference type="RefSeq" id="WP_047005915.1">
    <property type="nucleotide sequence ID" value="NZ_CP018097.1"/>
</dbReference>
<protein>
    <submittedName>
        <fullName evidence="1">Uncharacterized protein</fullName>
    </submittedName>
</protein>
<reference evidence="1 2" key="1">
    <citation type="submission" date="2015-04" db="EMBL/GenBank/DDBJ databases">
        <title>The draft genome sequence of Erythrobacr gangjinensis K7-2.</title>
        <authorList>
            <person name="Zhuang L."/>
            <person name="Liu Y."/>
            <person name="Shao Z."/>
        </authorList>
    </citation>
    <scope>NUCLEOTIDE SEQUENCE [LARGE SCALE GENOMIC DNA]</scope>
    <source>
        <strain evidence="1 2">K7-2</strain>
    </source>
</reference>
<keyword evidence="2" id="KW-1185">Reference proteome</keyword>
<dbReference type="Proteomes" id="UP000053070">
    <property type="component" value="Unassembled WGS sequence"/>
</dbReference>
<comment type="caution">
    <text evidence="1">The sequence shown here is derived from an EMBL/GenBank/DDBJ whole genome shotgun (WGS) entry which is preliminary data.</text>
</comment>
<dbReference type="KEGG" id="egn:BMF35_a2113"/>
<sequence length="338" mass="36779">MIRTKTTVVVGAGAAVELEFPDARDILHKIGQSFDFQRLGTGLQTDDMQAFDALFKKVKGKDAALREAAVRLRAGSRLSSSLHALLQQLGDDQHVQAVGKLALAFFALQAEATSPMEEEPRDPGDLPLRGSENWLFQLASLVVDGVPRAKAESCLDNLHIVNFNCDRAVQHYMPWALRNAFGMDLTEAQSIVTEKLRIVQPYGKAGRLDWQAGDEPAASWGDDDAKALFGVAEAIRTAGEFSESRAARAALNGGLAQARRLLFLGFDFNPMDVALLFDERLAQAPETLVALRQGEGPGPEAVTQLLARNAGIGADQIVTRERTPCWTMLRDNMPLLGT</sequence>
<organism evidence="1 2">
    <name type="scientific">Aurantiacibacter gangjinensis</name>
    <dbReference type="NCBI Taxonomy" id="502682"/>
    <lineage>
        <taxon>Bacteria</taxon>
        <taxon>Pseudomonadati</taxon>
        <taxon>Pseudomonadota</taxon>
        <taxon>Alphaproteobacteria</taxon>
        <taxon>Sphingomonadales</taxon>
        <taxon>Erythrobacteraceae</taxon>
        <taxon>Aurantiacibacter</taxon>
    </lineage>
</organism>
<dbReference type="EMBL" id="LBHC01000001">
    <property type="protein sequence ID" value="KLE33065.1"/>
    <property type="molecule type" value="Genomic_DNA"/>
</dbReference>